<dbReference type="InterPro" id="IPR053041">
    <property type="entry name" value="Transglut-like_Superfamily_Mod"/>
</dbReference>
<dbReference type="PANTHER" id="PTHR47020">
    <property type="entry name" value="HILLARIN"/>
    <property type="match status" value="1"/>
</dbReference>
<evidence type="ECO:0000313" key="3">
    <source>
        <dbReference type="Proteomes" id="UP001283361"/>
    </source>
</evidence>
<comment type="caution">
    <text evidence="2">The sequence shown here is derived from an EMBL/GenBank/DDBJ whole genome shotgun (WGS) entry which is preliminary data.</text>
</comment>
<dbReference type="Proteomes" id="UP001283361">
    <property type="component" value="Unassembled WGS sequence"/>
</dbReference>
<sequence>MKQAARVSPQADLTDLEDRATRKRDASCKTIASRPDSGIAGSSSASYASSETALLEGRHGSHADLLASSLEMLEHVYQVRPEGHPTVTSLVKALTVKCHSGQAKAHAIYRWLSGQSLNYYKCVSCSNPSSPSSKMKQLAEGRTSYAALYREMARCAGLKCELIEGHVKGVKYSPGSPALCAATTHSWNAVSLNGHYALLDAHLGSLPYKFFLEHYFMTPPDEFCMSHYPRDKRWLLMTRAISEEDFYGALKTWPTMFAFNIRPLSMRSVIRTYDGRLSVTVLLRSVAVTPVLEYSGPGEPLDTDALSLGIDQEIRNTDNAETFHMCLPQEGDYLFTLMVHDVEEDEDIPVFQYKIEYKDELL</sequence>
<dbReference type="PANTHER" id="PTHR47020:SF1">
    <property type="entry name" value="HILLARIN"/>
    <property type="match status" value="1"/>
</dbReference>
<protein>
    <recommendedName>
        <fullName evidence="4">Transglutaminase-like domain-containing protein</fullName>
    </recommendedName>
</protein>
<keyword evidence="3" id="KW-1185">Reference proteome</keyword>
<organism evidence="2 3">
    <name type="scientific">Elysia crispata</name>
    <name type="common">lettuce slug</name>
    <dbReference type="NCBI Taxonomy" id="231223"/>
    <lineage>
        <taxon>Eukaryota</taxon>
        <taxon>Metazoa</taxon>
        <taxon>Spiralia</taxon>
        <taxon>Lophotrochozoa</taxon>
        <taxon>Mollusca</taxon>
        <taxon>Gastropoda</taxon>
        <taxon>Heterobranchia</taxon>
        <taxon>Euthyneura</taxon>
        <taxon>Panpulmonata</taxon>
        <taxon>Sacoglossa</taxon>
        <taxon>Placobranchoidea</taxon>
        <taxon>Plakobranchidae</taxon>
        <taxon>Elysia</taxon>
    </lineage>
</organism>
<name>A0AAE1D8I6_9GAST</name>
<evidence type="ECO:0000313" key="2">
    <source>
        <dbReference type="EMBL" id="KAK3760333.1"/>
    </source>
</evidence>
<dbReference type="AlphaFoldDB" id="A0AAE1D8I6"/>
<dbReference type="SUPFAM" id="SSF54001">
    <property type="entry name" value="Cysteine proteinases"/>
    <property type="match status" value="1"/>
</dbReference>
<reference evidence="2" key="1">
    <citation type="journal article" date="2023" name="G3 (Bethesda)">
        <title>A reference genome for the long-term kleptoplast-retaining sea slug Elysia crispata morphotype clarki.</title>
        <authorList>
            <person name="Eastman K.E."/>
            <person name="Pendleton A.L."/>
            <person name="Shaikh M.A."/>
            <person name="Suttiyut T."/>
            <person name="Ogas R."/>
            <person name="Tomko P."/>
            <person name="Gavelis G."/>
            <person name="Widhalm J.R."/>
            <person name="Wisecaver J.H."/>
        </authorList>
    </citation>
    <scope>NUCLEOTIDE SEQUENCE</scope>
    <source>
        <strain evidence="2">ECLA1</strain>
    </source>
</reference>
<gene>
    <name evidence="2" type="ORF">RRG08_045994</name>
</gene>
<evidence type="ECO:0008006" key="4">
    <source>
        <dbReference type="Google" id="ProtNLM"/>
    </source>
</evidence>
<accession>A0AAE1D8I6</accession>
<proteinExistence type="predicted"/>
<feature type="region of interest" description="Disordered" evidence="1">
    <location>
        <begin position="1"/>
        <end position="44"/>
    </location>
</feature>
<dbReference type="EMBL" id="JAWDGP010005011">
    <property type="protein sequence ID" value="KAK3760333.1"/>
    <property type="molecule type" value="Genomic_DNA"/>
</dbReference>
<dbReference type="InterPro" id="IPR038765">
    <property type="entry name" value="Papain-like_cys_pep_sf"/>
</dbReference>
<evidence type="ECO:0000256" key="1">
    <source>
        <dbReference type="SAM" id="MobiDB-lite"/>
    </source>
</evidence>
<feature type="compositionally biased region" description="Basic and acidic residues" evidence="1">
    <location>
        <begin position="16"/>
        <end position="27"/>
    </location>
</feature>